<dbReference type="RefSeq" id="WP_105052452.1">
    <property type="nucleotide sequence ID" value="NZ_BMYG01000012.1"/>
</dbReference>
<feature type="chain" id="PRO_5015548780" evidence="1">
    <location>
        <begin position="26"/>
        <end position="158"/>
    </location>
</feature>
<sequence length="158" mass="17321">MKKVIVLSLTIALTLLAVTSQPSTAAGLINEMQGCQGLIDFLDKKLESASSKYDDDDVTKVREGLGGYNQYIQREIVSPGLLQATGGDKSKADDYQRQVDSYKESLVTQLDARYPQNRLFSDHAVAINNCAKKAVPSGQELEDLKEALNIMLKLAQLN</sequence>
<keyword evidence="3" id="KW-1185">Reference proteome</keyword>
<dbReference type="Proteomes" id="UP000239007">
    <property type="component" value="Unassembled WGS sequence"/>
</dbReference>
<dbReference type="AlphaFoldDB" id="A0A2S7UVG2"/>
<protein>
    <submittedName>
        <fullName evidence="2">Uncharacterized protein</fullName>
    </submittedName>
</protein>
<comment type="caution">
    <text evidence="2">The sequence shown here is derived from an EMBL/GenBank/DDBJ whole genome shotgun (WGS) entry which is preliminary data.</text>
</comment>
<reference evidence="2 3" key="1">
    <citation type="submission" date="2016-12" db="EMBL/GenBank/DDBJ databases">
        <title>Diversity of luminous bacteria.</title>
        <authorList>
            <person name="Yoshizawa S."/>
            <person name="Kogure K."/>
        </authorList>
    </citation>
    <scope>NUCLEOTIDE SEQUENCE [LARGE SCALE GENOMIC DNA]</scope>
    <source>
        <strain evidence="2 3">SA4-48</strain>
    </source>
</reference>
<evidence type="ECO:0000313" key="3">
    <source>
        <dbReference type="Proteomes" id="UP000239007"/>
    </source>
</evidence>
<evidence type="ECO:0000313" key="2">
    <source>
        <dbReference type="EMBL" id="PQJ53947.1"/>
    </source>
</evidence>
<name>A0A2S7UVG2_9GAMM</name>
<evidence type="ECO:0000256" key="1">
    <source>
        <dbReference type="SAM" id="SignalP"/>
    </source>
</evidence>
<proteinExistence type="predicted"/>
<accession>A0A2S7UVG2</accession>
<feature type="signal peptide" evidence="1">
    <location>
        <begin position="1"/>
        <end position="25"/>
    </location>
</feature>
<dbReference type="OrthoDB" id="8479380at2"/>
<organism evidence="2 3">
    <name type="scientific">Psychrosphaera saromensis</name>
    <dbReference type="NCBI Taxonomy" id="716813"/>
    <lineage>
        <taxon>Bacteria</taxon>
        <taxon>Pseudomonadati</taxon>
        <taxon>Pseudomonadota</taxon>
        <taxon>Gammaproteobacteria</taxon>
        <taxon>Alteromonadales</taxon>
        <taxon>Pseudoalteromonadaceae</taxon>
        <taxon>Psychrosphaera</taxon>
    </lineage>
</organism>
<dbReference type="EMBL" id="MSCH01000003">
    <property type="protein sequence ID" value="PQJ53947.1"/>
    <property type="molecule type" value="Genomic_DNA"/>
</dbReference>
<gene>
    <name evidence="2" type="ORF">BTO11_09940</name>
</gene>
<keyword evidence="1" id="KW-0732">Signal</keyword>